<protein>
    <submittedName>
        <fullName evidence="4">Sulfotransferase 1C4</fullName>
    </submittedName>
</protein>
<dbReference type="Proteomes" id="UP000299102">
    <property type="component" value="Unassembled WGS sequence"/>
</dbReference>
<keyword evidence="5" id="KW-1185">Reference proteome</keyword>
<dbReference type="AlphaFoldDB" id="A0A4C1UNV5"/>
<evidence type="ECO:0000313" key="4">
    <source>
        <dbReference type="EMBL" id="GBP28019.1"/>
    </source>
</evidence>
<sequence>MDILNNNEYPLEIEELEPKITKELMELFTGEHTGFVRVGPKGYLLPHRYTEEALNIYSMAIRPSDIFVASYPRSGTTWTQELVWMVANDLDYATSRAIPLTQRYPFLEFSVFVHPVMKKRFCQENEHSETNLKLIEKMSQPGSQIVADLPSPRFIKTHLPMSLLPPQLLDTARVVYIARDPRDVAVSFYHLNRTIRTQGYIGDFKTYWHYFMNNLHHWTPFFEHLKEAWAQRHHPNMLFLFYEELYKDLPAAVPRVADFLNKKFTEEQVHELCNHLNFNNFKNNRSVNFDAMRDAGIIVDESFVRKGKSGGWREYFDNEMTEQAESWIRNNLKNTDLRFQNFNS</sequence>
<dbReference type="EMBL" id="BGZK01000201">
    <property type="protein sequence ID" value="GBP28019.1"/>
    <property type="molecule type" value="Genomic_DNA"/>
</dbReference>
<dbReference type="PANTHER" id="PTHR11783">
    <property type="entry name" value="SULFOTRANSFERASE SULT"/>
    <property type="match status" value="1"/>
</dbReference>
<comment type="caution">
    <text evidence="4">The sequence shown here is derived from an EMBL/GenBank/DDBJ whole genome shotgun (WGS) entry which is preliminary data.</text>
</comment>
<gene>
    <name evidence="4" type="primary">SULT1C4</name>
    <name evidence="4" type="ORF">EVAR_83650_1</name>
</gene>
<accession>A0A4C1UNV5</accession>
<evidence type="ECO:0000259" key="3">
    <source>
        <dbReference type="Pfam" id="PF00685"/>
    </source>
</evidence>
<evidence type="ECO:0000256" key="2">
    <source>
        <dbReference type="ARBA" id="ARBA00022679"/>
    </source>
</evidence>
<dbReference type="GO" id="GO:0008146">
    <property type="term" value="F:sulfotransferase activity"/>
    <property type="evidence" value="ECO:0007669"/>
    <property type="project" value="InterPro"/>
</dbReference>
<keyword evidence="2 4" id="KW-0808">Transferase</keyword>
<evidence type="ECO:0000313" key="5">
    <source>
        <dbReference type="Proteomes" id="UP000299102"/>
    </source>
</evidence>
<dbReference type="SUPFAM" id="SSF52540">
    <property type="entry name" value="P-loop containing nucleoside triphosphate hydrolases"/>
    <property type="match status" value="1"/>
</dbReference>
<dbReference type="Pfam" id="PF00685">
    <property type="entry name" value="Sulfotransfer_1"/>
    <property type="match status" value="1"/>
</dbReference>
<organism evidence="4 5">
    <name type="scientific">Eumeta variegata</name>
    <name type="common">Bagworm moth</name>
    <name type="synonym">Eumeta japonica</name>
    <dbReference type="NCBI Taxonomy" id="151549"/>
    <lineage>
        <taxon>Eukaryota</taxon>
        <taxon>Metazoa</taxon>
        <taxon>Ecdysozoa</taxon>
        <taxon>Arthropoda</taxon>
        <taxon>Hexapoda</taxon>
        <taxon>Insecta</taxon>
        <taxon>Pterygota</taxon>
        <taxon>Neoptera</taxon>
        <taxon>Endopterygota</taxon>
        <taxon>Lepidoptera</taxon>
        <taxon>Glossata</taxon>
        <taxon>Ditrysia</taxon>
        <taxon>Tineoidea</taxon>
        <taxon>Psychidae</taxon>
        <taxon>Oiketicinae</taxon>
        <taxon>Eumeta</taxon>
    </lineage>
</organism>
<reference evidence="4 5" key="1">
    <citation type="journal article" date="2019" name="Commun. Biol.">
        <title>The bagworm genome reveals a unique fibroin gene that provides high tensile strength.</title>
        <authorList>
            <person name="Kono N."/>
            <person name="Nakamura H."/>
            <person name="Ohtoshi R."/>
            <person name="Tomita M."/>
            <person name="Numata K."/>
            <person name="Arakawa K."/>
        </authorList>
    </citation>
    <scope>NUCLEOTIDE SEQUENCE [LARGE SCALE GENOMIC DNA]</scope>
</reference>
<dbReference type="InterPro" id="IPR027417">
    <property type="entry name" value="P-loop_NTPase"/>
</dbReference>
<feature type="domain" description="Sulfotransferase" evidence="3">
    <location>
        <begin position="63"/>
        <end position="335"/>
    </location>
</feature>
<dbReference type="Gene3D" id="3.40.50.300">
    <property type="entry name" value="P-loop containing nucleotide triphosphate hydrolases"/>
    <property type="match status" value="1"/>
</dbReference>
<comment type="similarity">
    <text evidence="1">Belongs to the sulfotransferase 1 family.</text>
</comment>
<dbReference type="OrthoDB" id="205623at2759"/>
<evidence type="ECO:0000256" key="1">
    <source>
        <dbReference type="ARBA" id="ARBA00005771"/>
    </source>
</evidence>
<proteinExistence type="inferred from homology"/>
<dbReference type="InterPro" id="IPR000863">
    <property type="entry name" value="Sulfotransferase_dom"/>
</dbReference>
<name>A0A4C1UNV5_EUMVA</name>
<dbReference type="STRING" id="151549.A0A4C1UNV5"/>